<reference evidence="1" key="1">
    <citation type="journal article" date="2023" name="Front. Microbiol.">
        <title>Phylogeography and host specificity of Pasteurellaceae pathogenic to sea-farmed fish in the north-east Atlantic.</title>
        <authorList>
            <person name="Gulla S."/>
            <person name="Colquhoun D.J."/>
            <person name="Olsen A.B."/>
            <person name="Spilsberg B."/>
            <person name="Lagesen K."/>
            <person name="Aakesson C.P."/>
            <person name="Strom S."/>
            <person name="Manji F."/>
            <person name="Birkbeck T.H."/>
            <person name="Nilsen H.K."/>
        </authorList>
    </citation>
    <scope>NUCLEOTIDE SEQUENCE</scope>
    <source>
        <strain evidence="1">98B1</strain>
    </source>
</reference>
<comment type="caution">
    <text evidence="1">The sequence shown here is derived from an EMBL/GenBank/DDBJ whole genome shotgun (WGS) entry which is preliminary data.</text>
</comment>
<evidence type="ECO:0000313" key="1">
    <source>
        <dbReference type="EMBL" id="MDP8175418.1"/>
    </source>
</evidence>
<evidence type="ECO:0000313" key="2">
    <source>
        <dbReference type="Proteomes" id="UP001231736"/>
    </source>
</evidence>
<sequence length="68" mass="7602">MGNPTIYAVYRGDRNIADGTTNELAQKLGINKYTVYKWASKSHRNSIKEDGNAIFAIKLGRKKDVDKG</sequence>
<gene>
    <name evidence="1" type="ORF">QJU97_08110</name>
</gene>
<dbReference type="AlphaFoldDB" id="A0AAJ6NEP7"/>
<accession>A0AAJ6NEP7</accession>
<name>A0AAJ6NEP7_9PAST</name>
<dbReference type="Proteomes" id="UP001231736">
    <property type="component" value="Unassembled WGS sequence"/>
</dbReference>
<protein>
    <submittedName>
        <fullName evidence="1">Uncharacterized protein</fullName>
    </submittedName>
</protein>
<organism evidence="1 2">
    <name type="scientific">Phocoenobacter skyensis</name>
    <dbReference type="NCBI Taxonomy" id="97481"/>
    <lineage>
        <taxon>Bacteria</taxon>
        <taxon>Pseudomonadati</taxon>
        <taxon>Pseudomonadota</taxon>
        <taxon>Gammaproteobacteria</taxon>
        <taxon>Pasteurellales</taxon>
        <taxon>Pasteurellaceae</taxon>
        <taxon>Phocoenobacter</taxon>
    </lineage>
</organism>
<dbReference type="EMBL" id="JASAYT010000026">
    <property type="protein sequence ID" value="MDP8175418.1"/>
    <property type="molecule type" value="Genomic_DNA"/>
</dbReference>
<proteinExistence type="predicted"/>
<dbReference type="RefSeq" id="WP_306376325.1">
    <property type="nucleotide sequence ID" value="NZ_JASAYT010000026.1"/>
</dbReference>